<gene>
    <name evidence="1" type="ORF">H1R20_g3844</name>
</gene>
<reference evidence="1" key="1">
    <citation type="submission" date="2022-06" db="EMBL/GenBank/DDBJ databases">
        <title>Genome Sequence of Candolleomyces eurysporus.</title>
        <authorList>
            <person name="Buettner E."/>
        </authorList>
    </citation>
    <scope>NUCLEOTIDE SEQUENCE</scope>
    <source>
        <strain evidence="1">VTCC 930004</strain>
    </source>
</reference>
<proteinExistence type="predicted"/>
<feature type="non-terminal residue" evidence="1">
    <location>
        <position position="209"/>
    </location>
</feature>
<protein>
    <submittedName>
        <fullName evidence="1">Uncharacterized protein</fullName>
    </submittedName>
</protein>
<keyword evidence="2" id="KW-1185">Reference proteome</keyword>
<name>A0A9W8JFQ6_9AGAR</name>
<dbReference type="Proteomes" id="UP001140091">
    <property type="component" value="Unassembled WGS sequence"/>
</dbReference>
<evidence type="ECO:0000313" key="1">
    <source>
        <dbReference type="EMBL" id="KAJ2933259.1"/>
    </source>
</evidence>
<organism evidence="1 2">
    <name type="scientific">Candolleomyces eurysporus</name>
    <dbReference type="NCBI Taxonomy" id="2828524"/>
    <lineage>
        <taxon>Eukaryota</taxon>
        <taxon>Fungi</taxon>
        <taxon>Dikarya</taxon>
        <taxon>Basidiomycota</taxon>
        <taxon>Agaricomycotina</taxon>
        <taxon>Agaricomycetes</taxon>
        <taxon>Agaricomycetidae</taxon>
        <taxon>Agaricales</taxon>
        <taxon>Agaricineae</taxon>
        <taxon>Psathyrellaceae</taxon>
        <taxon>Candolleomyces</taxon>
    </lineage>
</organism>
<dbReference type="EMBL" id="JANBPK010000748">
    <property type="protein sequence ID" value="KAJ2933259.1"/>
    <property type="molecule type" value="Genomic_DNA"/>
</dbReference>
<sequence>MPSSNTPHHQWYNTLLTIEEAVEKFTDRDEALKKLVPLLSREEFRGKYNACLVHRHLILQPGERMVATELITQPEKFTAVSDTPNIVPSAWTAKGIPFEWKRVKGSEEIIAAPPPELIKEFLEVVGEGSLLGLSLVLDPVPEGQIWSESIDRDKRQHILEIKPMAGPQGEQDKVFETCWTPKPSGGQAEPSLVFVLSMTCTCTCMSCTK</sequence>
<dbReference type="OrthoDB" id="2322999at2759"/>
<accession>A0A9W8JFQ6</accession>
<evidence type="ECO:0000313" key="2">
    <source>
        <dbReference type="Proteomes" id="UP001140091"/>
    </source>
</evidence>
<comment type="caution">
    <text evidence="1">The sequence shown here is derived from an EMBL/GenBank/DDBJ whole genome shotgun (WGS) entry which is preliminary data.</text>
</comment>
<dbReference type="AlphaFoldDB" id="A0A9W8JFQ6"/>